<gene>
    <name evidence="2" type="ORF">GCM10023161_04010</name>
</gene>
<dbReference type="Proteomes" id="UP001501417">
    <property type="component" value="Unassembled WGS sequence"/>
</dbReference>
<dbReference type="EMBL" id="BAABGF010000002">
    <property type="protein sequence ID" value="GAA4533322.1"/>
    <property type="molecule type" value="Genomic_DNA"/>
</dbReference>
<evidence type="ECO:0000313" key="3">
    <source>
        <dbReference type="Proteomes" id="UP001501417"/>
    </source>
</evidence>
<dbReference type="SUPFAM" id="SSF53756">
    <property type="entry name" value="UDP-Glycosyltransferase/glycogen phosphorylase"/>
    <property type="match status" value="1"/>
</dbReference>
<sequence>MGDEVADRTPEVKNVGMRVLLSTHDSRGAVEPLAALGVQLRALGAEVRVCAPPDQEFAELLAGIGLPLVPFGDSWRAMAAGLTPSEDDLRRHLDGLVAAQFDLVAAAADGCDLLVATGFPPVAAGARSVAERLGIPYVYVSYQPTILPSPHHLPPTYAGQIPPGLIDNRVLWRRDAQHMNAQFGATLNDHRASLGLPPVGDIRDYAVTERPLLAADPTLGPWPERSGLDVVQTGAWLLPDERPLSADVAEFLDAGPAPVYVGFGSMPMRAATDLSRAVVEAVRAQDRRAILYRGWSGLAPIDDRDDCLAVGELNHQALFARVAAVVHHGGAGTTTTAARAGAPQVVLPQGADQPYWAGRVADLGIGVAHGGPAPTAESLAAALETALSPDIRARASAVAAKIRTDGAAVAATLLLDGLAR</sequence>
<dbReference type="PANTHER" id="PTHR48050:SF13">
    <property type="entry name" value="STEROL 3-BETA-GLUCOSYLTRANSFERASE UGT80A2"/>
    <property type="match status" value="1"/>
</dbReference>
<proteinExistence type="predicted"/>
<dbReference type="Pfam" id="PF06722">
    <property type="entry name" value="EryCIII-like_C"/>
    <property type="match status" value="1"/>
</dbReference>
<dbReference type="PANTHER" id="PTHR48050">
    <property type="entry name" value="STEROL 3-BETA-GLUCOSYLTRANSFERASE"/>
    <property type="match status" value="1"/>
</dbReference>
<evidence type="ECO:0000259" key="1">
    <source>
        <dbReference type="Pfam" id="PF06722"/>
    </source>
</evidence>
<reference evidence="3" key="1">
    <citation type="journal article" date="2019" name="Int. J. Syst. Evol. Microbiol.">
        <title>The Global Catalogue of Microorganisms (GCM) 10K type strain sequencing project: providing services to taxonomists for standard genome sequencing and annotation.</title>
        <authorList>
            <consortium name="The Broad Institute Genomics Platform"/>
            <consortium name="The Broad Institute Genome Sequencing Center for Infectious Disease"/>
            <person name="Wu L."/>
            <person name="Ma J."/>
        </authorList>
    </citation>
    <scope>NUCLEOTIDE SEQUENCE [LARGE SCALE GENOMIC DNA]</scope>
    <source>
        <strain evidence="3">JCM 17782</strain>
    </source>
</reference>
<dbReference type="CDD" id="cd03784">
    <property type="entry name" value="GT1_Gtf-like"/>
    <property type="match status" value="1"/>
</dbReference>
<evidence type="ECO:0000313" key="2">
    <source>
        <dbReference type="EMBL" id="GAA4533322.1"/>
    </source>
</evidence>
<accession>A0ABP8RAT0</accession>
<name>A0ABP8RAT0_9MYCO</name>
<dbReference type="InterPro" id="IPR050426">
    <property type="entry name" value="Glycosyltransferase_28"/>
</dbReference>
<organism evidence="2 3">
    <name type="scientific">Mycobacterium paraffinicum</name>
    <dbReference type="NCBI Taxonomy" id="53378"/>
    <lineage>
        <taxon>Bacteria</taxon>
        <taxon>Bacillati</taxon>
        <taxon>Actinomycetota</taxon>
        <taxon>Actinomycetes</taxon>
        <taxon>Mycobacteriales</taxon>
        <taxon>Mycobacteriaceae</taxon>
        <taxon>Mycobacterium</taxon>
    </lineage>
</organism>
<dbReference type="InterPro" id="IPR010610">
    <property type="entry name" value="EryCIII-like_C"/>
</dbReference>
<protein>
    <submittedName>
        <fullName evidence="2">Glycosyltransferase</fullName>
    </submittedName>
</protein>
<keyword evidence="3" id="KW-1185">Reference proteome</keyword>
<dbReference type="InterPro" id="IPR002213">
    <property type="entry name" value="UDP_glucos_trans"/>
</dbReference>
<feature type="domain" description="Erythromycin biosynthesis protein CIII-like C-terminal" evidence="1">
    <location>
        <begin position="313"/>
        <end position="400"/>
    </location>
</feature>
<dbReference type="Gene3D" id="3.40.50.2000">
    <property type="entry name" value="Glycogen Phosphorylase B"/>
    <property type="match status" value="2"/>
</dbReference>
<comment type="caution">
    <text evidence="2">The sequence shown here is derived from an EMBL/GenBank/DDBJ whole genome shotgun (WGS) entry which is preliminary data.</text>
</comment>